<dbReference type="PROSITE" id="PS50041">
    <property type="entry name" value="C_TYPE_LECTIN_2"/>
    <property type="match status" value="2"/>
</dbReference>
<keyword evidence="20" id="KW-0442">Lipid degradation</keyword>
<evidence type="ECO:0000256" key="18">
    <source>
        <dbReference type="ARBA" id="ARBA00022857"/>
    </source>
</evidence>
<dbReference type="GO" id="GO:0005509">
    <property type="term" value="F:calcium ion binding"/>
    <property type="evidence" value="ECO:0007669"/>
    <property type="project" value="InterPro"/>
</dbReference>
<feature type="domain" description="EF-hand" evidence="37">
    <location>
        <begin position="1"/>
        <end position="27"/>
    </location>
</feature>
<evidence type="ECO:0000256" key="4">
    <source>
        <dbReference type="ARBA" id="ARBA00004406"/>
    </source>
</evidence>
<evidence type="ECO:0000256" key="31">
    <source>
        <dbReference type="ARBA" id="ARBA00048815"/>
    </source>
</evidence>
<evidence type="ECO:0000256" key="2">
    <source>
        <dbReference type="ARBA" id="ARBA00001937"/>
    </source>
</evidence>
<dbReference type="PROSITE" id="PS50222">
    <property type="entry name" value="EF_HAND_2"/>
    <property type="match status" value="2"/>
</dbReference>
<keyword evidence="26" id="KW-0012">Acyltransferase</keyword>
<keyword evidence="23" id="KW-0443">Lipid metabolism</keyword>
<dbReference type="SMART" id="SM00148">
    <property type="entry name" value="PLCXc"/>
    <property type="match status" value="1"/>
</dbReference>
<dbReference type="SUPFAM" id="SSF55729">
    <property type="entry name" value="Acyl-CoA N-acyltransferases (Nat)"/>
    <property type="match status" value="2"/>
</dbReference>
<comment type="cofactor">
    <cofactor evidence="2">
        <name>NADP(+)</name>
        <dbReference type="ChEBI" id="CHEBI:58349"/>
    </cofactor>
</comment>
<evidence type="ECO:0000256" key="22">
    <source>
        <dbReference type="ARBA" id="ARBA00023027"/>
    </source>
</evidence>
<dbReference type="Pfam" id="PF13450">
    <property type="entry name" value="NAD_binding_8"/>
    <property type="match status" value="1"/>
</dbReference>
<feature type="transmembrane region" description="Helical" evidence="33">
    <location>
        <begin position="1523"/>
        <end position="1543"/>
    </location>
</feature>
<dbReference type="Pfam" id="PF00059">
    <property type="entry name" value="Lectin_C"/>
    <property type="match status" value="2"/>
</dbReference>
<evidence type="ECO:0000256" key="25">
    <source>
        <dbReference type="ARBA" id="ARBA00023224"/>
    </source>
</evidence>
<evidence type="ECO:0000256" key="1">
    <source>
        <dbReference type="ARBA" id="ARBA00001911"/>
    </source>
</evidence>
<dbReference type="SMART" id="SM00239">
    <property type="entry name" value="C2"/>
    <property type="match status" value="1"/>
</dbReference>
<dbReference type="SUPFAM" id="SSF56436">
    <property type="entry name" value="C-type lectin-like"/>
    <property type="match status" value="3"/>
</dbReference>
<keyword evidence="33" id="KW-0812">Transmembrane</keyword>
<dbReference type="EC" id="1.3.99.23" evidence="28"/>
<dbReference type="InterPro" id="IPR001304">
    <property type="entry name" value="C-type_lectin-like"/>
</dbReference>
<evidence type="ECO:0000256" key="30">
    <source>
        <dbReference type="ARBA" id="ARBA00048276"/>
    </source>
</evidence>
<name>A0A498MF84_LABRO</name>
<feature type="domain" description="PI-PLC Y-box" evidence="35">
    <location>
        <begin position="341"/>
        <end position="455"/>
    </location>
</feature>
<feature type="transmembrane region" description="Helical" evidence="33">
    <location>
        <begin position="1042"/>
        <end position="1062"/>
    </location>
</feature>
<feature type="transmembrane region" description="Helical" evidence="33">
    <location>
        <begin position="1723"/>
        <end position="1741"/>
    </location>
</feature>
<reference evidence="38 39" key="1">
    <citation type="submission" date="2018-03" db="EMBL/GenBank/DDBJ databases">
        <title>Draft genome sequence of Rohu Carp (Labeo rohita).</title>
        <authorList>
            <person name="Das P."/>
            <person name="Kushwaha B."/>
            <person name="Joshi C.G."/>
            <person name="Kumar D."/>
            <person name="Nagpure N.S."/>
            <person name="Sahoo L."/>
            <person name="Das S.P."/>
            <person name="Bit A."/>
            <person name="Patnaik S."/>
            <person name="Meher P.K."/>
            <person name="Jayasankar P."/>
            <person name="Koringa P.G."/>
            <person name="Patel N.V."/>
            <person name="Hinsu A.T."/>
            <person name="Kumar R."/>
            <person name="Pandey M."/>
            <person name="Agarwal S."/>
            <person name="Srivastava S."/>
            <person name="Singh M."/>
            <person name="Iquebal M.A."/>
            <person name="Jaiswal S."/>
            <person name="Angadi U.B."/>
            <person name="Kumar N."/>
            <person name="Raza M."/>
            <person name="Shah T.M."/>
            <person name="Rai A."/>
            <person name="Jena J.K."/>
        </authorList>
    </citation>
    <scope>NUCLEOTIDE SEQUENCE [LARGE SCALE GENOMIC DNA]</scope>
    <source>
        <strain evidence="38">DASCIFA01</strain>
        <tissue evidence="38">Testis</tissue>
    </source>
</reference>
<evidence type="ECO:0000256" key="23">
    <source>
        <dbReference type="ARBA" id="ARBA00023098"/>
    </source>
</evidence>
<evidence type="ECO:0000256" key="27">
    <source>
        <dbReference type="ARBA" id="ARBA00023674"/>
    </source>
</evidence>
<organism evidence="38 39">
    <name type="scientific">Labeo rohita</name>
    <name type="common">Indian major carp</name>
    <name type="synonym">Cyprinus rohita</name>
    <dbReference type="NCBI Taxonomy" id="84645"/>
    <lineage>
        <taxon>Eukaryota</taxon>
        <taxon>Metazoa</taxon>
        <taxon>Chordata</taxon>
        <taxon>Craniata</taxon>
        <taxon>Vertebrata</taxon>
        <taxon>Euteleostomi</taxon>
        <taxon>Actinopterygii</taxon>
        <taxon>Neopterygii</taxon>
        <taxon>Teleostei</taxon>
        <taxon>Ostariophysi</taxon>
        <taxon>Cypriniformes</taxon>
        <taxon>Cyprinidae</taxon>
        <taxon>Labeoninae</taxon>
        <taxon>Labeonini</taxon>
        <taxon>Labeo</taxon>
    </lineage>
</organism>
<keyword evidence="33" id="KW-1133">Transmembrane helix</keyword>
<dbReference type="SMART" id="SM00149">
    <property type="entry name" value="PLCYc"/>
    <property type="match status" value="1"/>
</dbReference>
<feature type="transmembrane region" description="Helical" evidence="33">
    <location>
        <begin position="1376"/>
        <end position="1395"/>
    </location>
</feature>
<keyword evidence="24 33" id="KW-0472">Membrane</keyword>
<keyword evidence="11" id="KW-0285">Flavoprotein</keyword>
<comment type="catalytic activity">
    <reaction evidence="30">
        <text>N-terminal glycyl-[protein] + tetradecanoyl-CoA = N-tetradecanoylglycyl-[protein] + CoA + H(+)</text>
        <dbReference type="Rhea" id="RHEA:15521"/>
        <dbReference type="Rhea" id="RHEA-COMP:12666"/>
        <dbReference type="Rhea" id="RHEA-COMP:12667"/>
        <dbReference type="ChEBI" id="CHEBI:15378"/>
        <dbReference type="ChEBI" id="CHEBI:57287"/>
        <dbReference type="ChEBI" id="CHEBI:57385"/>
        <dbReference type="ChEBI" id="CHEBI:64723"/>
        <dbReference type="ChEBI" id="CHEBI:133050"/>
        <dbReference type="EC" id="2.3.1.97"/>
    </reaction>
</comment>
<comment type="cofactor">
    <cofactor evidence="1">
        <name>NAD(+)</name>
        <dbReference type="ChEBI" id="CHEBI:57540"/>
    </cofactor>
</comment>
<dbReference type="Pfam" id="PF01233">
    <property type="entry name" value="NMT"/>
    <property type="match status" value="1"/>
</dbReference>
<dbReference type="CDD" id="cd16218">
    <property type="entry name" value="EFh_PI-PLCdelta3"/>
    <property type="match status" value="1"/>
</dbReference>
<sequence>MRRADQNQDGKMSYDEVKHLLQLINIDLNEQYARTLFKKCDRSCDGRLDHVEIEEFCRELMRRPELDAVFRHYSGNGCILTTMELRDFLGDQGEDASLAHAKTLIHTYELNDWARKNLFMTQNGFTMYMLSKENDVFNPDHAHVYQDMSRPLAHYYISSSHNTYLTKDQVTSASSTEPYIRALHQGCRCVELDCWDGDKGEPMIYHGHTLTSKVLFKEVIETIAQYAFKTSPYPLILSLENHCSVEQQAVMAQHLRSILGKKLLRKPLNDMPLKDLPSPEELMGRILLKGKKLGGLLGKTDSWASFSYSSDEESAAGGGGSKKESKKDPARSASTKLSTELSDLVVYCQSVPFSGFETASQGPPSMMSSFSENDALKLIKDSGKLFVRHNSRQLSRVYPSGQRLQSSNYDPQDMWNGGCQMVALNFQTPGEQMDLNQGRFLPNGRCGYVLKPDFLCHPKSNFDPENTGGGPGHIPTQLTIRVISAQQLPKINTDNPNSIVDPQVWVEIHGVSIDKARAKTQRIDNNGFNPRWDCTVSFQLQVPELALVRFMVEDHDYKSKNDFIGQFTLPFTSLRTGYRHVHLLKADGSSLSPATLFIHVKVVNSLPADKLQEIQKAIELFSVGQGPAKTMEEATRRSYQFWDTQPVPKLGETVMSHGCIEPDKDNIREEPYSLPQGFTWDTLDLGDPGVLKELYTLLNENYVEDDDNMFRFDYSPEFLLWALRPPGWLPQWHCGVRVNSNHKLVGFISAIPANIRIYEIFIVDLCLLFDPPREKKMVEINFLCVHKKLRSKRVAPVLIREITRRVNLEGIFQAVYTAGVVLPKPVGTCRYWHRSLNPRKLIDVKFSHLSRNMTMQRTMKLYRLPEAPKTSGLRPMTVKDVPAVHRLLREYLSQFNLVPVMSPDEVQHWLLPQENIIDTYIVENSDGKVTDFLSFYTLPSTIMNHPVHRSLKAAYSFYNVHTTTPLLDLMGDALILAKSKGFDVFNALDLMENKTFLEKLKFGIGDGNLQYYLYNWKCPSMGSEKVRHPAAGGGVIVSVSRFFFLFSSSCLCWLMVYCYTCVNKKCVSNKRKGVYTVVLLSVLLFLSLLATAVLAYLYYTSNTNQLIGYYYTTAGVNKPLLPCSYKGLPEKWVQDKGRFYVFSNYTMDWISSRQRCQDLGGDLVIINSSEEQEFLAQKIVTFNAMALHWIGLTDQQTEGVWLWVDNTTLNNNISMGKHDMSDHIYANTNWKKKDSFEMRKSAKEKQCRHICAKVLAVLLILSLLVNGVLTYLYFTDMSLHCEPATNCSNSDLPEQWYKGNGRFYVFSSHNKTWSSSRDYCQTLGGHLVIINNTEEKLTTLQQKMAENVYLSYLSEPKLTSADKDERHLCKPMLKKFSVLLFMSLLANGVLAYLYITKNANLYCEPIGNCLNSGLPLDAQPVVKVNSMKIKNHSVPNYCSDLKEKWIRAQGRFYVFSTDVLDWNTSRQRCQDLGGDLVIVNNTDEQEFLSNRVSGKNDYHWIGLTDSQTEVLVSTIQHCAPYKMWIAVGVISLALVAILFKYVLGSSGPNPFGIDTREPLKPMVLDRKLKNKVLKQGFLASKVPQDLDAIVVGSGIGGLAIAVLLAKVGKKVLVLEQHDRAGGCCHTFTEQGFEFDVGIHYIGELQDHKPFRCVIDQLTNGQLQWEPLDNPYDKVVLGPPENRRIYPIYSGKKRYIDELKKCFPGEEKAIDEYVRLSKKLSNGLWFMVLLKLLPIPLAKFLVHTGLANRLSFFFSYASRSLTDVVNELTQNKDLRAVMCYIFGTYGKMPKEASFAMNSLPMCHYLNGAWYPKGGASEIAYHMIPIIEKAGGAVLVRAPVNRILLSDTKEAVGVSVMKGQEEVHVHAPIVISDAGIFNTYERLLPKDVQAMPAIQKQLSMVQHGDGGLSIFIGVNGTKEELDLKADNYFIFPENNFDELLEGYMKGDREESSKKTPLIFVASPSAKDPTWPERSPGKSTVTVVSFANYAWFEEWKDDKVNNRSTDYKELKKAFINNILEAVIEIFPKIKDRIEYVDAGTPITNQHYIGAPKGEFYGIDHGIPRFDVELNATIRPQTPIKNLYLTGQDVMLCGFAGALAGALTCGSVLLKRNLHLDAIGLAKRVNNGNNKKKV</sequence>
<dbReference type="Pfam" id="PF00387">
    <property type="entry name" value="PI-PLC-Y"/>
    <property type="match status" value="1"/>
</dbReference>
<dbReference type="EC" id="3.1.4.11" evidence="8"/>
<dbReference type="STRING" id="84645.A0A498MF84"/>
<dbReference type="InterPro" id="IPR016187">
    <property type="entry name" value="CTDL_fold"/>
</dbReference>
<keyword evidence="15" id="KW-0256">Endoplasmic reticulum</keyword>
<dbReference type="PROSITE" id="PS50007">
    <property type="entry name" value="PIPLC_X_DOMAIN"/>
    <property type="match status" value="1"/>
</dbReference>
<dbReference type="PROSITE" id="PS00975">
    <property type="entry name" value="NMT_1"/>
    <property type="match status" value="1"/>
</dbReference>
<evidence type="ECO:0000256" key="11">
    <source>
        <dbReference type="ARBA" id="ARBA00022630"/>
    </source>
</evidence>
<dbReference type="InterPro" id="IPR000008">
    <property type="entry name" value="C2_dom"/>
</dbReference>
<dbReference type="GO" id="GO:0004379">
    <property type="term" value="F:glycylpeptide N-tetradecanoyltransferase activity"/>
    <property type="evidence" value="ECO:0007669"/>
    <property type="project" value="UniProtKB-EC"/>
</dbReference>
<dbReference type="InterPro" id="IPR022678">
    <property type="entry name" value="NMT_CS"/>
</dbReference>
<dbReference type="EC" id="2.3.1.97" evidence="9"/>
<dbReference type="PROSITE" id="PS00018">
    <property type="entry name" value="EF_HAND_1"/>
    <property type="match status" value="2"/>
</dbReference>
<comment type="cofactor">
    <cofactor evidence="3">
        <name>FAD</name>
        <dbReference type="ChEBI" id="CHEBI:57692"/>
    </cofactor>
</comment>
<evidence type="ECO:0000256" key="15">
    <source>
        <dbReference type="ARBA" id="ARBA00022824"/>
    </source>
</evidence>
<keyword evidence="13" id="KW-0479">Metal-binding</keyword>
<evidence type="ECO:0000256" key="17">
    <source>
        <dbReference type="ARBA" id="ARBA00022837"/>
    </source>
</evidence>
<evidence type="ECO:0000256" key="8">
    <source>
        <dbReference type="ARBA" id="ARBA00012368"/>
    </source>
</evidence>
<evidence type="ECO:0000313" key="39">
    <source>
        <dbReference type="Proteomes" id="UP000290572"/>
    </source>
</evidence>
<evidence type="ECO:0000256" key="7">
    <source>
        <dbReference type="ARBA" id="ARBA00009469"/>
    </source>
</evidence>
<evidence type="ECO:0000313" key="38">
    <source>
        <dbReference type="EMBL" id="RXN16155.1"/>
    </source>
</evidence>
<dbReference type="PRINTS" id="PR00390">
    <property type="entry name" value="PHPHLIPASEC"/>
</dbReference>
<dbReference type="InterPro" id="IPR002048">
    <property type="entry name" value="EF_hand_dom"/>
</dbReference>
<comment type="similarity">
    <text evidence="7">Belongs to the NMT family.</text>
</comment>
<dbReference type="PROSITE" id="PS00976">
    <property type="entry name" value="NMT_2"/>
    <property type="match status" value="1"/>
</dbReference>
<evidence type="ECO:0000256" key="9">
    <source>
        <dbReference type="ARBA" id="ARBA00012923"/>
    </source>
</evidence>
<evidence type="ECO:0000259" key="34">
    <source>
        <dbReference type="PROSITE" id="PS50004"/>
    </source>
</evidence>
<feature type="domain" description="EF-hand" evidence="37">
    <location>
        <begin position="28"/>
        <end position="63"/>
    </location>
</feature>
<dbReference type="SMART" id="SM00034">
    <property type="entry name" value="CLECT"/>
    <property type="match status" value="2"/>
</dbReference>
<evidence type="ECO:0000256" key="26">
    <source>
        <dbReference type="ARBA" id="ARBA00023315"/>
    </source>
</evidence>
<dbReference type="FunFam" id="1.10.238.10:FF:000071">
    <property type="entry name" value="Phosphoinositide phospholipase C"/>
    <property type="match status" value="1"/>
</dbReference>
<comment type="similarity">
    <text evidence="6">Belongs to the carotenoid/retinoid oxidoreductase family. CrtISO subfamily.</text>
</comment>
<evidence type="ECO:0000256" key="33">
    <source>
        <dbReference type="SAM" id="Phobius"/>
    </source>
</evidence>
<dbReference type="Gene3D" id="3.10.100.10">
    <property type="entry name" value="Mannose-Binding Protein A, subunit A"/>
    <property type="match status" value="3"/>
</dbReference>
<dbReference type="InterPro" id="IPR052206">
    <property type="entry name" value="Retinol_saturase"/>
</dbReference>
<feature type="transmembrane region" description="Helical" evidence="33">
    <location>
        <begin position="1074"/>
        <end position="1099"/>
    </location>
</feature>
<dbReference type="PROSITE" id="PS50004">
    <property type="entry name" value="C2"/>
    <property type="match status" value="1"/>
</dbReference>
<dbReference type="Gene3D" id="3.50.50.60">
    <property type="entry name" value="FAD/NAD(P)-binding domain"/>
    <property type="match status" value="2"/>
</dbReference>
<dbReference type="Pfam" id="PF14788">
    <property type="entry name" value="EF-hand_10"/>
    <property type="match status" value="1"/>
</dbReference>
<dbReference type="Pfam" id="PF00168">
    <property type="entry name" value="C2"/>
    <property type="match status" value="1"/>
</dbReference>
<dbReference type="InterPro" id="IPR017946">
    <property type="entry name" value="PLC-like_Pdiesterase_TIM-brl"/>
</dbReference>
<feature type="domain" description="C-type lectin" evidence="36">
    <location>
        <begin position="1448"/>
        <end position="1509"/>
    </location>
</feature>
<keyword evidence="21" id="KW-0560">Oxidoreductase</keyword>
<dbReference type="GO" id="GO:0004435">
    <property type="term" value="F:phosphatidylinositol-4,5-bisphosphate phospholipase C activity"/>
    <property type="evidence" value="ECO:0007669"/>
    <property type="project" value="UniProtKB-EC"/>
</dbReference>
<dbReference type="FunFam" id="3.50.50.60:FF:000362">
    <property type="entry name" value="All-trans-retinol 13,14-reductase"/>
    <property type="match status" value="1"/>
</dbReference>
<dbReference type="PROSITE" id="PS50008">
    <property type="entry name" value="PIPLC_Y_DOMAIN"/>
    <property type="match status" value="1"/>
</dbReference>
<keyword evidence="12" id="KW-0808">Transferase</keyword>
<dbReference type="PANTHER" id="PTHR46091">
    <property type="entry name" value="BLR7054 PROTEIN"/>
    <property type="match status" value="1"/>
</dbReference>
<evidence type="ECO:0000259" key="37">
    <source>
        <dbReference type="PROSITE" id="PS50222"/>
    </source>
</evidence>
<dbReference type="FunFam" id="3.20.20.190:FF:000022">
    <property type="entry name" value="Phosphoinositide phospholipase C"/>
    <property type="match status" value="1"/>
</dbReference>
<dbReference type="PANTHER" id="PTHR46091:SF1">
    <property type="entry name" value="ALL-TRANS-RETINOL 13,14-REDUCTASE"/>
    <property type="match status" value="1"/>
</dbReference>
<dbReference type="Gene3D" id="3.40.630.170">
    <property type="match status" value="1"/>
</dbReference>
<dbReference type="InterPro" id="IPR039504">
    <property type="entry name" value="PLC-delta3_EF-hand"/>
</dbReference>
<gene>
    <name evidence="38" type="ORF">ROHU_027763</name>
</gene>
<dbReference type="Pfam" id="PF02799">
    <property type="entry name" value="NMT_C"/>
    <property type="match status" value="1"/>
</dbReference>
<keyword evidence="16" id="KW-0274">FAD</keyword>
<feature type="domain" description="C-type lectin" evidence="36">
    <location>
        <begin position="1135"/>
        <end position="1250"/>
    </location>
</feature>
<keyword evidence="10" id="KW-0963">Cytoplasm</keyword>
<dbReference type="InterPro" id="IPR001192">
    <property type="entry name" value="PI-PLC_fam"/>
</dbReference>
<evidence type="ECO:0000256" key="10">
    <source>
        <dbReference type="ARBA" id="ARBA00022490"/>
    </source>
</evidence>
<evidence type="ECO:0000256" key="19">
    <source>
        <dbReference type="ARBA" id="ARBA00022946"/>
    </source>
</evidence>
<dbReference type="SUPFAM" id="SSF49562">
    <property type="entry name" value="C2 domain (Calcium/lipid-binding domain, CaLB)"/>
    <property type="match status" value="1"/>
</dbReference>
<keyword evidence="25" id="KW-0807">Transducer</keyword>
<dbReference type="InterPro" id="IPR016181">
    <property type="entry name" value="Acyl_CoA_acyltransferase"/>
</dbReference>
<dbReference type="InterPro" id="IPR001711">
    <property type="entry name" value="PLipase_C_Pinositol-sp_Y"/>
</dbReference>
<evidence type="ECO:0000256" key="12">
    <source>
        <dbReference type="ARBA" id="ARBA00022679"/>
    </source>
</evidence>
<evidence type="ECO:0000256" key="5">
    <source>
        <dbReference type="ARBA" id="ARBA00004496"/>
    </source>
</evidence>
<dbReference type="EMBL" id="QBIY01012807">
    <property type="protein sequence ID" value="RXN16155.1"/>
    <property type="molecule type" value="Genomic_DNA"/>
</dbReference>
<dbReference type="GO" id="GO:0035556">
    <property type="term" value="P:intracellular signal transduction"/>
    <property type="evidence" value="ECO:0007669"/>
    <property type="project" value="InterPro"/>
</dbReference>
<keyword evidence="17" id="KW-0106">Calcium</keyword>
<feature type="region of interest" description="Disordered" evidence="32">
    <location>
        <begin position="312"/>
        <end position="335"/>
    </location>
</feature>
<dbReference type="FunFam" id="1.10.238.10:FF:000005">
    <property type="entry name" value="Phosphoinositide phospholipase C"/>
    <property type="match status" value="1"/>
</dbReference>
<keyword evidence="22" id="KW-0520">NAD</keyword>
<evidence type="ECO:0000259" key="35">
    <source>
        <dbReference type="PROSITE" id="PS50008"/>
    </source>
</evidence>
<dbReference type="GO" id="GO:0051786">
    <property type="term" value="F:all-trans-retinol 13,14-reductase activity"/>
    <property type="evidence" value="ECO:0007669"/>
    <property type="project" value="UniProtKB-EC"/>
</dbReference>
<comment type="catalytic activity">
    <reaction evidence="27">
        <text>a 1,2-diacyl-sn-glycero-3-phospho-(1D-myo-inositol-4,5-bisphosphate) + H2O = 1D-myo-inositol 1,4,5-trisphosphate + a 1,2-diacyl-sn-glycerol + H(+)</text>
        <dbReference type="Rhea" id="RHEA:33179"/>
        <dbReference type="ChEBI" id="CHEBI:15377"/>
        <dbReference type="ChEBI" id="CHEBI:15378"/>
        <dbReference type="ChEBI" id="CHEBI:17815"/>
        <dbReference type="ChEBI" id="CHEBI:58456"/>
        <dbReference type="ChEBI" id="CHEBI:203600"/>
        <dbReference type="EC" id="3.1.4.11"/>
    </reaction>
    <physiologicalReaction direction="left-to-right" evidence="27">
        <dbReference type="Rhea" id="RHEA:33180"/>
    </physiologicalReaction>
</comment>
<dbReference type="Gene3D" id="1.10.238.10">
    <property type="entry name" value="EF-hand"/>
    <property type="match status" value="2"/>
</dbReference>
<dbReference type="CDD" id="cd00275">
    <property type="entry name" value="C2_PLC_like"/>
    <property type="match status" value="1"/>
</dbReference>
<evidence type="ECO:0000256" key="16">
    <source>
        <dbReference type="ARBA" id="ARBA00022827"/>
    </source>
</evidence>
<keyword evidence="18" id="KW-0521">NADP</keyword>
<comment type="caution">
    <text evidence="38">The sequence shown here is derived from an EMBL/GenBank/DDBJ whole genome shotgun (WGS) entry which is preliminary data.</text>
</comment>
<feature type="domain" description="C2" evidence="34">
    <location>
        <begin position="456"/>
        <end position="585"/>
    </location>
</feature>
<keyword evidence="19" id="KW-0809">Transit peptide</keyword>
<evidence type="ECO:0000256" key="29">
    <source>
        <dbReference type="ARBA" id="ARBA00041141"/>
    </source>
</evidence>
<dbReference type="InterPro" id="IPR000909">
    <property type="entry name" value="PLipase_C_PInositol-sp_X_dom"/>
</dbReference>
<dbReference type="FunFam" id="3.40.630.170:FF:000001">
    <property type="entry name" value="Glycylpeptide N-tetradecanoyltransferase"/>
    <property type="match status" value="1"/>
</dbReference>
<dbReference type="GO" id="GO:0005789">
    <property type="term" value="C:endoplasmic reticulum membrane"/>
    <property type="evidence" value="ECO:0007669"/>
    <property type="project" value="UniProtKB-SubCell"/>
</dbReference>
<dbReference type="InterPro" id="IPR022677">
    <property type="entry name" value="NMT_C"/>
</dbReference>
<dbReference type="InterPro" id="IPR011992">
    <property type="entry name" value="EF-hand-dom_pair"/>
</dbReference>
<evidence type="ECO:0000256" key="24">
    <source>
        <dbReference type="ARBA" id="ARBA00023136"/>
    </source>
</evidence>
<protein>
    <recommendedName>
        <fullName evidence="29">All-trans-retinol 13,14-reductase</fullName>
        <ecNumber evidence="28">1.3.99.23</ecNumber>
        <ecNumber evidence="9">2.3.1.97</ecNumber>
        <ecNumber evidence="8">3.1.4.11</ecNumber>
    </recommendedName>
</protein>
<evidence type="ECO:0000256" key="21">
    <source>
        <dbReference type="ARBA" id="ARBA00023002"/>
    </source>
</evidence>
<dbReference type="SUPFAM" id="SSF51695">
    <property type="entry name" value="PLC-like phosphodiesterases"/>
    <property type="match status" value="1"/>
</dbReference>
<evidence type="ECO:0000259" key="36">
    <source>
        <dbReference type="PROSITE" id="PS50041"/>
    </source>
</evidence>
<keyword evidence="14" id="KW-0732">Signal</keyword>
<dbReference type="InterPro" id="IPR036188">
    <property type="entry name" value="FAD/NAD-bd_sf"/>
</dbReference>
<dbReference type="InterPro" id="IPR022676">
    <property type="entry name" value="NMT_N"/>
</dbReference>
<feature type="compositionally biased region" description="Basic and acidic residues" evidence="32">
    <location>
        <begin position="321"/>
        <end position="330"/>
    </location>
</feature>
<dbReference type="Proteomes" id="UP000290572">
    <property type="component" value="Unassembled WGS sequence"/>
</dbReference>
<dbReference type="GO" id="GO:0016042">
    <property type="term" value="P:lipid catabolic process"/>
    <property type="evidence" value="ECO:0007669"/>
    <property type="project" value="UniProtKB-KW"/>
</dbReference>
<dbReference type="InterPro" id="IPR035892">
    <property type="entry name" value="C2_domain_sf"/>
</dbReference>
<evidence type="ECO:0000256" key="20">
    <source>
        <dbReference type="ARBA" id="ARBA00022963"/>
    </source>
</evidence>
<dbReference type="SUPFAM" id="SSF51905">
    <property type="entry name" value="FAD/NAD(P)-binding domain"/>
    <property type="match status" value="1"/>
</dbReference>
<feature type="transmembrane region" description="Helical" evidence="33">
    <location>
        <begin position="1254"/>
        <end position="1274"/>
    </location>
</feature>
<evidence type="ECO:0000256" key="28">
    <source>
        <dbReference type="ARBA" id="ARBA00038979"/>
    </source>
</evidence>
<evidence type="ECO:0000256" key="13">
    <source>
        <dbReference type="ARBA" id="ARBA00022723"/>
    </source>
</evidence>
<dbReference type="Gene3D" id="3.20.20.190">
    <property type="entry name" value="Phosphatidylinositol (PI) phosphodiesterase"/>
    <property type="match status" value="1"/>
</dbReference>
<evidence type="ECO:0000256" key="6">
    <source>
        <dbReference type="ARBA" id="ARBA00005855"/>
    </source>
</evidence>
<dbReference type="Pfam" id="PF00388">
    <property type="entry name" value="PI-PLC-X"/>
    <property type="match status" value="1"/>
</dbReference>
<evidence type="ECO:0000256" key="3">
    <source>
        <dbReference type="ARBA" id="ARBA00001974"/>
    </source>
</evidence>
<comment type="catalytic activity">
    <reaction evidence="31">
        <text>all-trans-13,14-dihydroretinol + A = all-trans-retinol + AH2</text>
        <dbReference type="Rhea" id="RHEA:19193"/>
        <dbReference type="ChEBI" id="CHEBI:13193"/>
        <dbReference type="ChEBI" id="CHEBI:17336"/>
        <dbReference type="ChEBI" id="CHEBI:17499"/>
        <dbReference type="ChEBI" id="CHEBI:52075"/>
        <dbReference type="EC" id="1.3.99.23"/>
    </reaction>
</comment>
<keyword evidence="39" id="KW-1185">Reference proteome</keyword>
<dbReference type="Gene3D" id="2.60.40.150">
    <property type="entry name" value="C2 domain"/>
    <property type="match status" value="1"/>
</dbReference>
<dbReference type="SUPFAM" id="SSF47473">
    <property type="entry name" value="EF-hand"/>
    <property type="match status" value="1"/>
</dbReference>
<accession>A0A498MF84</accession>
<evidence type="ECO:0000256" key="14">
    <source>
        <dbReference type="ARBA" id="ARBA00022729"/>
    </source>
</evidence>
<proteinExistence type="inferred from homology"/>
<evidence type="ECO:0000256" key="32">
    <source>
        <dbReference type="SAM" id="MobiDB-lite"/>
    </source>
</evidence>
<dbReference type="InterPro" id="IPR018247">
    <property type="entry name" value="EF_Hand_1_Ca_BS"/>
</dbReference>
<dbReference type="InterPro" id="IPR016186">
    <property type="entry name" value="C-type_lectin-like/link_sf"/>
</dbReference>
<dbReference type="FunFam" id="2.60.40.150:FF:000058">
    <property type="entry name" value="Phosphoinositide phospholipase C"/>
    <property type="match status" value="1"/>
</dbReference>
<comment type="subcellular location">
    <subcellularLocation>
        <location evidence="5">Cytoplasm</location>
    </subcellularLocation>
    <subcellularLocation>
        <location evidence="4">Endoplasmic reticulum membrane</location>
        <topology evidence="4">Peripheral membrane protein</topology>
    </subcellularLocation>
</comment>